<evidence type="ECO:0000256" key="4">
    <source>
        <dbReference type="PROSITE-ProRule" id="PRU00335"/>
    </source>
</evidence>
<dbReference type="InterPro" id="IPR025996">
    <property type="entry name" value="MT1864/Rv1816-like_C"/>
</dbReference>
<dbReference type="GO" id="GO:0003700">
    <property type="term" value="F:DNA-binding transcription factor activity"/>
    <property type="evidence" value="ECO:0007669"/>
    <property type="project" value="TreeGrafter"/>
</dbReference>
<evidence type="ECO:0000313" key="6">
    <source>
        <dbReference type="EMBL" id="GAC55888.1"/>
    </source>
</evidence>
<evidence type="ECO:0000256" key="3">
    <source>
        <dbReference type="ARBA" id="ARBA00023163"/>
    </source>
</evidence>
<evidence type="ECO:0000259" key="5">
    <source>
        <dbReference type="PROSITE" id="PS50977"/>
    </source>
</evidence>
<proteinExistence type="predicted"/>
<dbReference type="InterPro" id="IPR050109">
    <property type="entry name" value="HTH-type_TetR-like_transc_reg"/>
</dbReference>
<reference evidence="6 7" key="1">
    <citation type="submission" date="2012-12" db="EMBL/GenBank/DDBJ databases">
        <title>Whole genome shotgun sequence of Gordonia hirsuta NBRC 16056.</title>
        <authorList>
            <person name="Isaki-Nakamura S."/>
            <person name="Hosoyama A."/>
            <person name="Tsuchikane K."/>
            <person name="Katsumata H."/>
            <person name="Baba S."/>
            <person name="Yamazaki S."/>
            <person name="Fujita N."/>
        </authorList>
    </citation>
    <scope>NUCLEOTIDE SEQUENCE [LARGE SCALE GENOMIC DNA]</scope>
    <source>
        <strain evidence="6 7">NBRC 16056</strain>
    </source>
</reference>
<dbReference type="OrthoDB" id="3210322at2"/>
<evidence type="ECO:0000256" key="2">
    <source>
        <dbReference type="ARBA" id="ARBA00023125"/>
    </source>
</evidence>
<dbReference type="RefSeq" id="WP_005935101.1">
    <property type="nucleotide sequence ID" value="NZ_ATVK01000040.1"/>
</dbReference>
<dbReference type="InterPro" id="IPR009057">
    <property type="entry name" value="Homeodomain-like_sf"/>
</dbReference>
<dbReference type="InterPro" id="IPR001647">
    <property type="entry name" value="HTH_TetR"/>
</dbReference>
<keyword evidence="3" id="KW-0804">Transcription</keyword>
<protein>
    <submittedName>
        <fullName evidence="6">Putative TetR family transcriptional regulator</fullName>
    </submittedName>
</protein>
<dbReference type="PROSITE" id="PS50977">
    <property type="entry name" value="HTH_TETR_2"/>
    <property type="match status" value="1"/>
</dbReference>
<gene>
    <name evidence="6" type="ORF">GOHSU_02_00310</name>
</gene>
<dbReference type="SUPFAM" id="SSF48498">
    <property type="entry name" value="Tetracyclin repressor-like, C-terminal domain"/>
    <property type="match status" value="1"/>
</dbReference>
<evidence type="ECO:0000256" key="1">
    <source>
        <dbReference type="ARBA" id="ARBA00023015"/>
    </source>
</evidence>
<dbReference type="eggNOG" id="COG1309">
    <property type="taxonomic scope" value="Bacteria"/>
</dbReference>
<name>L7L785_9ACTN</name>
<dbReference type="EMBL" id="BANT01000002">
    <property type="protein sequence ID" value="GAC55888.1"/>
    <property type="molecule type" value="Genomic_DNA"/>
</dbReference>
<dbReference type="Gene3D" id="1.10.357.10">
    <property type="entry name" value="Tetracycline Repressor, domain 2"/>
    <property type="match status" value="1"/>
</dbReference>
<keyword evidence="1" id="KW-0805">Transcription regulation</keyword>
<dbReference type="Pfam" id="PF00440">
    <property type="entry name" value="TetR_N"/>
    <property type="match status" value="1"/>
</dbReference>
<dbReference type="Pfam" id="PF13305">
    <property type="entry name" value="TetR_C_33"/>
    <property type="match status" value="1"/>
</dbReference>
<sequence>MTTPRARRRQELDREILRLGRAQLADVGAASLSVRAIARELGLASSAVYRYVASRDELLTRLVVAAYDDLADQVAAAVTANPGPPAAELRTALQAFRAWALAHSAEFSLLYGSPVPDYHAPPERTSAPGTRVIGQLLGLLGEAFTAHPTAPSRVNPSPPARLQHELQSTAEEFGAALDDAGMVAAISLWCWLIGAVGQEVTGGFGPETFDDPAALFDMQLQHQLAVLNLQQF</sequence>
<dbReference type="PANTHER" id="PTHR30055">
    <property type="entry name" value="HTH-TYPE TRANSCRIPTIONAL REGULATOR RUTR"/>
    <property type="match status" value="1"/>
</dbReference>
<comment type="caution">
    <text evidence="6">The sequence shown here is derived from an EMBL/GenBank/DDBJ whole genome shotgun (WGS) entry which is preliminary data.</text>
</comment>
<dbReference type="STRING" id="1121927.GOHSU_02_00310"/>
<keyword evidence="2 4" id="KW-0238">DNA-binding</keyword>
<dbReference type="AlphaFoldDB" id="L7L785"/>
<feature type="DNA-binding region" description="H-T-H motif" evidence="4">
    <location>
        <begin position="33"/>
        <end position="52"/>
    </location>
</feature>
<organism evidence="6 7">
    <name type="scientific">Gordonia hirsuta DSM 44140 = NBRC 16056</name>
    <dbReference type="NCBI Taxonomy" id="1121927"/>
    <lineage>
        <taxon>Bacteria</taxon>
        <taxon>Bacillati</taxon>
        <taxon>Actinomycetota</taxon>
        <taxon>Actinomycetes</taxon>
        <taxon>Mycobacteriales</taxon>
        <taxon>Gordoniaceae</taxon>
        <taxon>Gordonia</taxon>
    </lineage>
</organism>
<feature type="domain" description="HTH tetR-type" evidence="5">
    <location>
        <begin position="10"/>
        <end position="70"/>
    </location>
</feature>
<accession>L7L785</accession>
<dbReference type="PANTHER" id="PTHR30055:SF243">
    <property type="entry name" value="HTH-TYPE TRANSCRIPTIONAL REGULATOR RV1816"/>
    <property type="match status" value="1"/>
</dbReference>
<evidence type="ECO:0000313" key="7">
    <source>
        <dbReference type="Proteomes" id="UP000053405"/>
    </source>
</evidence>
<dbReference type="GO" id="GO:0000976">
    <property type="term" value="F:transcription cis-regulatory region binding"/>
    <property type="evidence" value="ECO:0007669"/>
    <property type="project" value="TreeGrafter"/>
</dbReference>
<keyword evidence="7" id="KW-1185">Reference proteome</keyword>
<dbReference type="Proteomes" id="UP000053405">
    <property type="component" value="Unassembled WGS sequence"/>
</dbReference>
<dbReference type="InterPro" id="IPR036271">
    <property type="entry name" value="Tet_transcr_reg_TetR-rel_C_sf"/>
</dbReference>
<dbReference type="SUPFAM" id="SSF46689">
    <property type="entry name" value="Homeodomain-like"/>
    <property type="match status" value="1"/>
</dbReference>